<dbReference type="InterPro" id="IPR003591">
    <property type="entry name" value="Leu-rich_rpt_typical-subtyp"/>
</dbReference>
<protein>
    <submittedName>
        <fullName evidence="16">Toll-like receptor 13</fullName>
    </submittedName>
</protein>
<dbReference type="PANTHER" id="PTHR24365">
    <property type="entry name" value="TOLL-LIKE RECEPTOR"/>
    <property type="match status" value="1"/>
</dbReference>
<dbReference type="Pfam" id="PF01582">
    <property type="entry name" value="TIR"/>
    <property type="match status" value="1"/>
</dbReference>
<organism evidence="15 16">
    <name type="scientific">Petromyzon marinus</name>
    <name type="common">Sea lamprey</name>
    <dbReference type="NCBI Taxonomy" id="7757"/>
    <lineage>
        <taxon>Eukaryota</taxon>
        <taxon>Metazoa</taxon>
        <taxon>Chordata</taxon>
        <taxon>Craniata</taxon>
        <taxon>Vertebrata</taxon>
        <taxon>Cyclostomata</taxon>
        <taxon>Hyperoartia</taxon>
        <taxon>Petromyzontiformes</taxon>
        <taxon>Petromyzontidae</taxon>
        <taxon>Petromyzon</taxon>
    </lineage>
</organism>
<reference evidence="16" key="1">
    <citation type="submission" date="2025-08" db="UniProtKB">
        <authorList>
            <consortium name="RefSeq"/>
        </authorList>
    </citation>
    <scope>IDENTIFICATION</scope>
    <source>
        <tissue evidence="16">Sperm</tissue>
    </source>
</reference>
<evidence type="ECO:0000256" key="12">
    <source>
        <dbReference type="ARBA" id="ARBA00023180"/>
    </source>
</evidence>
<feature type="domain" description="TIR" evidence="14">
    <location>
        <begin position="483"/>
        <end position="643"/>
    </location>
</feature>
<evidence type="ECO:0000256" key="11">
    <source>
        <dbReference type="ARBA" id="ARBA00023170"/>
    </source>
</evidence>
<dbReference type="GO" id="GO:0007165">
    <property type="term" value="P:signal transduction"/>
    <property type="evidence" value="ECO:0007669"/>
    <property type="project" value="InterPro"/>
</dbReference>
<dbReference type="SMART" id="SM00255">
    <property type="entry name" value="TIR"/>
    <property type="match status" value="1"/>
</dbReference>
<keyword evidence="12" id="KW-0325">Glycoprotein</keyword>
<evidence type="ECO:0000313" key="16">
    <source>
        <dbReference type="RefSeq" id="XP_032832847.1"/>
    </source>
</evidence>
<evidence type="ECO:0000256" key="2">
    <source>
        <dbReference type="ARBA" id="ARBA00009634"/>
    </source>
</evidence>
<dbReference type="InterPro" id="IPR001611">
    <property type="entry name" value="Leu-rich_rpt"/>
</dbReference>
<dbReference type="KEGG" id="pmrn:116955699"/>
<dbReference type="Proteomes" id="UP001318040">
    <property type="component" value="Chromosome 61"/>
</dbReference>
<keyword evidence="5" id="KW-0812">Transmembrane</keyword>
<dbReference type="SUPFAM" id="SSF52200">
    <property type="entry name" value="Toll/Interleukin receptor TIR domain"/>
    <property type="match status" value="1"/>
</dbReference>
<dbReference type="Pfam" id="PF13855">
    <property type="entry name" value="LRR_8"/>
    <property type="match status" value="2"/>
</dbReference>
<keyword evidence="6" id="KW-0732">Signal</keyword>
<keyword evidence="4" id="KW-0433">Leucine-rich repeat</keyword>
<evidence type="ECO:0000256" key="10">
    <source>
        <dbReference type="ARBA" id="ARBA00023136"/>
    </source>
</evidence>
<accession>A0AAJ7UDK8</accession>
<dbReference type="SMART" id="SM00082">
    <property type="entry name" value="LRRCT"/>
    <property type="match status" value="1"/>
</dbReference>
<keyword evidence="11" id="KW-0675">Receptor</keyword>
<proteinExistence type="inferred from homology"/>
<name>A0AAJ7UDK8_PETMA</name>
<keyword evidence="8" id="KW-0391">Immunity</keyword>
<dbReference type="InterPro" id="IPR032675">
    <property type="entry name" value="LRR_dom_sf"/>
</dbReference>
<keyword evidence="10" id="KW-0472">Membrane</keyword>
<evidence type="ECO:0000256" key="8">
    <source>
        <dbReference type="ARBA" id="ARBA00022859"/>
    </source>
</evidence>
<dbReference type="InterPro" id="IPR035897">
    <property type="entry name" value="Toll_tir_struct_dom_sf"/>
</dbReference>
<comment type="subcellular location">
    <subcellularLocation>
        <location evidence="1">Membrane</location>
        <topology evidence="1">Single-pass type I membrane protein</topology>
    </subcellularLocation>
</comment>
<evidence type="ECO:0000256" key="4">
    <source>
        <dbReference type="ARBA" id="ARBA00022614"/>
    </source>
</evidence>
<keyword evidence="7" id="KW-0677">Repeat</keyword>
<dbReference type="RefSeq" id="XP_032832847.1">
    <property type="nucleotide sequence ID" value="XM_032976956.1"/>
</dbReference>
<dbReference type="PROSITE" id="PS51450">
    <property type="entry name" value="LRR"/>
    <property type="match status" value="1"/>
</dbReference>
<evidence type="ECO:0000256" key="1">
    <source>
        <dbReference type="ARBA" id="ARBA00004479"/>
    </source>
</evidence>
<dbReference type="GO" id="GO:0005886">
    <property type="term" value="C:plasma membrane"/>
    <property type="evidence" value="ECO:0007669"/>
    <property type="project" value="TreeGrafter"/>
</dbReference>
<dbReference type="PANTHER" id="PTHR24365:SF522">
    <property type="entry name" value="LOW QUALITY PROTEIN: TOLL-LIKE RECEPTOR 13-RELATED"/>
    <property type="match status" value="1"/>
</dbReference>
<evidence type="ECO:0000259" key="14">
    <source>
        <dbReference type="PROSITE" id="PS50104"/>
    </source>
</evidence>
<evidence type="ECO:0000256" key="5">
    <source>
        <dbReference type="ARBA" id="ARBA00022692"/>
    </source>
</evidence>
<dbReference type="GO" id="GO:0038023">
    <property type="term" value="F:signaling receptor activity"/>
    <property type="evidence" value="ECO:0007669"/>
    <property type="project" value="TreeGrafter"/>
</dbReference>
<dbReference type="InterPro" id="IPR000483">
    <property type="entry name" value="Cys-rich_flank_reg_C"/>
</dbReference>
<comment type="similarity">
    <text evidence="2">Belongs to the Toll-like receptor family.</text>
</comment>
<dbReference type="Gene3D" id="3.40.50.10140">
    <property type="entry name" value="Toll/interleukin-1 receptor homology (TIR) domain"/>
    <property type="match status" value="1"/>
</dbReference>
<dbReference type="FunFam" id="3.40.50.10140:FF:000001">
    <property type="entry name" value="Toll-like receptor 2"/>
    <property type="match status" value="1"/>
</dbReference>
<evidence type="ECO:0000256" key="13">
    <source>
        <dbReference type="ARBA" id="ARBA00023198"/>
    </source>
</evidence>
<evidence type="ECO:0000313" key="15">
    <source>
        <dbReference type="Proteomes" id="UP001318040"/>
    </source>
</evidence>
<evidence type="ECO:0000256" key="3">
    <source>
        <dbReference type="ARBA" id="ARBA00022588"/>
    </source>
</evidence>
<gene>
    <name evidence="16" type="primary">LOC116955699</name>
</gene>
<keyword evidence="13" id="KW-0395">Inflammatory response</keyword>
<keyword evidence="15" id="KW-1185">Reference proteome</keyword>
<dbReference type="SUPFAM" id="SSF52058">
    <property type="entry name" value="L domain-like"/>
    <property type="match status" value="1"/>
</dbReference>
<dbReference type="Gene3D" id="3.80.10.10">
    <property type="entry name" value="Ribonuclease Inhibitor"/>
    <property type="match status" value="3"/>
</dbReference>
<dbReference type="GO" id="GO:0006954">
    <property type="term" value="P:inflammatory response"/>
    <property type="evidence" value="ECO:0007669"/>
    <property type="project" value="UniProtKB-KW"/>
</dbReference>
<evidence type="ECO:0000256" key="9">
    <source>
        <dbReference type="ARBA" id="ARBA00022989"/>
    </source>
</evidence>
<evidence type="ECO:0000256" key="6">
    <source>
        <dbReference type="ARBA" id="ARBA00022729"/>
    </source>
</evidence>
<dbReference type="SMART" id="SM00369">
    <property type="entry name" value="LRR_TYP"/>
    <property type="match status" value="8"/>
</dbReference>
<dbReference type="GO" id="GO:0045087">
    <property type="term" value="P:innate immune response"/>
    <property type="evidence" value="ECO:0007669"/>
    <property type="project" value="UniProtKB-KW"/>
</dbReference>
<sequence length="670" mass="73200">MEEVERGALGGLPALREVYLGANSLSTFPASAFAPPLPAPAPTAASVLIDGDSDNTVGDVGDAGSCDVANADVSVRSGGSGSSGVATLDLGSNSISLLHTDDLRWLLELRTLNLSKNQITEVSSGFLRGPRRLRRLLMSANRLMSVAGIFPEDLGLLEALDLRSNYLSKLPAGNFANPTSLLLLNVADNQIAEAEDGAFDGLASLGRFDLGGNKLGLQPLGPRAFEGLVNLTNLEFNNNYLHYASAGAVRSPLFAPLRSLTHLFLNSQRRDGMVNFPSNFLEGLATLQELHAGELYLSVLDAAIPLCGVEPALLRPVPLLDELHLRGVRLDDVAFLSRLNLSLLRVLRVSNNRVGEVSAAELGALPRLQLLDVVGNPLSCGCDNAWLRDFLLNSSRVQAPGLWRVRCGFPLSRRGELFVRFDASQCRDRSRPLLFACCSCAVALVMLTATVFRFWRWHLLYGYHLLAAWLGERGRPARQPGPIRYDAFVSYNSDDEEWVAHQLLPQLEGAGMRLCLHHRDFVPGKDIVDNIMDGIYASRRTLCVVTRSYLRSEWCSKELQVAAFRLFEENQDVLVLLFLEHIPHNELSAYFRMRRTIRSRTYITWPGAREDSFARRGRRGRSVAPAGSEGACKLFWHRVVGALGPGGRGDEGCGVAEEGGPLGAPLVHAC</sequence>
<dbReference type="PROSITE" id="PS50104">
    <property type="entry name" value="TIR"/>
    <property type="match status" value="1"/>
</dbReference>
<dbReference type="AlphaFoldDB" id="A0AAJ7UDK8"/>
<dbReference type="InterPro" id="IPR000157">
    <property type="entry name" value="TIR_dom"/>
</dbReference>
<evidence type="ECO:0000256" key="7">
    <source>
        <dbReference type="ARBA" id="ARBA00022737"/>
    </source>
</evidence>
<keyword evidence="3" id="KW-0399">Innate immunity</keyword>
<keyword evidence="9" id="KW-1133">Transmembrane helix</keyword>